<sequence>MADSDASPAYTFQILGPLEIRRDGEPVPLPTAPRVLRLLAVLLLNAPNFVSI</sequence>
<name>A0ABT4BAN4_9ACTN</name>
<dbReference type="Proteomes" id="UP001151002">
    <property type="component" value="Unassembled WGS sequence"/>
</dbReference>
<dbReference type="EMBL" id="JAPNTZ010000016">
    <property type="protein sequence ID" value="MCY1143584.1"/>
    <property type="molecule type" value="Genomic_DNA"/>
</dbReference>
<evidence type="ECO:0000313" key="1">
    <source>
        <dbReference type="EMBL" id="MCY1143584.1"/>
    </source>
</evidence>
<dbReference type="RefSeq" id="WP_267568116.1">
    <property type="nucleotide sequence ID" value="NZ_JAPNTZ010000016.1"/>
</dbReference>
<dbReference type="Gene3D" id="1.10.10.10">
    <property type="entry name" value="Winged helix-like DNA-binding domain superfamily/Winged helix DNA-binding domain"/>
    <property type="match status" value="1"/>
</dbReference>
<protein>
    <submittedName>
        <fullName evidence="1">Uncharacterized protein</fullName>
    </submittedName>
</protein>
<gene>
    <name evidence="1" type="ORF">OWR29_36760</name>
</gene>
<proteinExistence type="predicted"/>
<evidence type="ECO:0000313" key="2">
    <source>
        <dbReference type="Proteomes" id="UP001151002"/>
    </source>
</evidence>
<comment type="caution">
    <text evidence="1">The sequence shown here is derived from an EMBL/GenBank/DDBJ whole genome shotgun (WGS) entry which is preliminary data.</text>
</comment>
<accession>A0ABT4BAN4</accession>
<dbReference type="InterPro" id="IPR036388">
    <property type="entry name" value="WH-like_DNA-bd_sf"/>
</dbReference>
<keyword evidence="2" id="KW-1185">Reference proteome</keyword>
<reference evidence="1" key="1">
    <citation type="submission" date="2022-11" db="EMBL/GenBank/DDBJ databases">
        <authorList>
            <person name="Somphong A."/>
            <person name="Phongsopitanun W."/>
        </authorList>
    </citation>
    <scope>NUCLEOTIDE SEQUENCE</scope>
    <source>
        <strain evidence="1">Pm04-4</strain>
    </source>
</reference>
<organism evidence="1 2">
    <name type="scientific">Paractinoplanes pyxinae</name>
    <dbReference type="NCBI Taxonomy" id="2997416"/>
    <lineage>
        <taxon>Bacteria</taxon>
        <taxon>Bacillati</taxon>
        <taxon>Actinomycetota</taxon>
        <taxon>Actinomycetes</taxon>
        <taxon>Micromonosporales</taxon>
        <taxon>Micromonosporaceae</taxon>
        <taxon>Paractinoplanes</taxon>
    </lineage>
</organism>